<comment type="caution">
    <text evidence="3">The sequence shown here is derived from an EMBL/GenBank/DDBJ whole genome shotgun (WGS) entry which is preliminary data.</text>
</comment>
<dbReference type="InterPro" id="IPR047682">
    <property type="entry name" value="SepH-like"/>
</dbReference>
<dbReference type="EMBL" id="JAAXOW010000002">
    <property type="protein sequence ID" value="NKX93218.1"/>
    <property type="molecule type" value="Genomic_DNA"/>
</dbReference>
<evidence type="ECO:0000259" key="2">
    <source>
        <dbReference type="Pfam" id="PF11268"/>
    </source>
</evidence>
<keyword evidence="4" id="KW-1185">Reference proteome</keyword>
<feature type="compositionally biased region" description="Pro residues" evidence="1">
    <location>
        <begin position="320"/>
        <end position="330"/>
    </location>
</feature>
<dbReference type="NCBIfam" id="NF040712">
    <property type="entry name" value="SepH"/>
    <property type="match status" value="1"/>
</dbReference>
<sequence length="369" mass="39828">MADLELIGLDEDGEHIVLQSSDGARFRLRIDEPLRAAVRRNRPQLEQLRQTAPGSLPPREIQAQVRAGLTAEEVAQNAGISVEQVRRYEGPVLAEREYVAEQARATRVGRDAGSPNLGDLVTDRLAARHVDTEELRWDAWRPVGSPWVVAVSYEVGDTEHRAVWAFDQQARTLTATDDESRWISETRLHDEVVPRRHLAPVRGDVFDVEASGPIADPAPAEPPAVADATSALLDDLSARRGVRQALDVDVPDEDDGLFGLAAMTQDDEPGDDAGAPLPVEAIGRLYSLGDRSPRSARSAAEVGETSELPVAEDVTEAPEPEAPAPAPAPEAPAGDATPPPLERAARGGRKGRPQVPSWDEIVFGARTDD</sequence>
<gene>
    <name evidence="3" type="ORF">HF995_08020</name>
</gene>
<evidence type="ECO:0000313" key="3">
    <source>
        <dbReference type="EMBL" id="NKX93218.1"/>
    </source>
</evidence>
<feature type="domain" description="DUF3071" evidence="2">
    <location>
        <begin position="1"/>
        <end position="166"/>
    </location>
</feature>
<proteinExistence type="predicted"/>
<dbReference type="Proteomes" id="UP000774283">
    <property type="component" value="Unassembled WGS sequence"/>
</dbReference>
<dbReference type="Pfam" id="PF11268">
    <property type="entry name" value="DUF3071"/>
    <property type="match status" value="1"/>
</dbReference>
<accession>A0A9X5FJE9</accession>
<feature type="region of interest" description="Disordered" evidence="1">
    <location>
        <begin position="290"/>
        <end position="369"/>
    </location>
</feature>
<dbReference type="AlphaFoldDB" id="A0A9X5FJE9"/>
<name>A0A9X5FJE9_9MICO</name>
<organism evidence="3 4">
    <name type="scientific">Sanguibacter hominis ATCC BAA-789</name>
    <dbReference type="NCBI Taxonomy" id="1312740"/>
    <lineage>
        <taxon>Bacteria</taxon>
        <taxon>Bacillati</taxon>
        <taxon>Actinomycetota</taxon>
        <taxon>Actinomycetes</taxon>
        <taxon>Micrococcales</taxon>
        <taxon>Sanguibacteraceae</taxon>
        <taxon>Sanguibacter</taxon>
    </lineage>
</organism>
<evidence type="ECO:0000313" key="4">
    <source>
        <dbReference type="Proteomes" id="UP000774283"/>
    </source>
</evidence>
<evidence type="ECO:0000256" key="1">
    <source>
        <dbReference type="SAM" id="MobiDB-lite"/>
    </source>
</evidence>
<dbReference type="InterPro" id="IPR021421">
    <property type="entry name" value="DUF3071"/>
</dbReference>
<dbReference type="RefSeq" id="WP_168447285.1">
    <property type="nucleotide sequence ID" value="NZ_JAAXOW010000002.1"/>
</dbReference>
<protein>
    <submittedName>
        <fullName evidence="3">DUF3071 domain-containing protein</fullName>
    </submittedName>
</protein>
<reference evidence="3 4" key="1">
    <citation type="submission" date="2020-04" db="EMBL/GenBank/DDBJ databases">
        <title>MicrobeNet Type strains.</title>
        <authorList>
            <person name="Nicholson A.C."/>
        </authorList>
    </citation>
    <scope>NUCLEOTIDE SEQUENCE [LARGE SCALE GENOMIC DNA]</scope>
    <source>
        <strain evidence="3 4">ATCC BAA-789</strain>
    </source>
</reference>